<name>A0A3D8L4L0_9BACT</name>
<dbReference type="RefSeq" id="WP_115568038.1">
    <property type="nucleotide sequence ID" value="NZ_QRGR01000037.1"/>
</dbReference>
<dbReference type="PANTHER" id="PTHR40266">
    <property type="entry name" value="TOXIN HIGB-1"/>
    <property type="match status" value="1"/>
</dbReference>
<organism evidence="1 2">
    <name type="scientific">Pontibacter diazotrophicus</name>
    <dbReference type="NCBI Taxonomy" id="1400979"/>
    <lineage>
        <taxon>Bacteria</taxon>
        <taxon>Pseudomonadati</taxon>
        <taxon>Bacteroidota</taxon>
        <taxon>Cytophagia</taxon>
        <taxon>Cytophagales</taxon>
        <taxon>Hymenobacteraceae</taxon>
        <taxon>Pontibacter</taxon>
    </lineage>
</organism>
<accession>A0A3D8L4L0</accession>
<dbReference type="PANTHER" id="PTHR40266:SF2">
    <property type="entry name" value="TOXIN HIGB-1"/>
    <property type="match status" value="1"/>
</dbReference>
<dbReference type="EMBL" id="QRGR01000037">
    <property type="protein sequence ID" value="RDV11872.1"/>
    <property type="molecule type" value="Genomic_DNA"/>
</dbReference>
<dbReference type="InterPro" id="IPR035093">
    <property type="entry name" value="RelE/ParE_toxin_dom_sf"/>
</dbReference>
<evidence type="ECO:0000313" key="1">
    <source>
        <dbReference type="EMBL" id="RDV11872.1"/>
    </source>
</evidence>
<comment type="caution">
    <text evidence="1">The sequence shown here is derived from an EMBL/GenBank/DDBJ whole genome shotgun (WGS) entry which is preliminary data.</text>
</comment>
<evidence type="ECO:0000313" key="2">
    <source>
        <dbReference type="Proteomes" id="UP000256708"/>
    </source>
</evidence>
<reference evidence="2" key="1">
    <citation type="submission" date="2018-08" db="EMBL/GenBank/DDBJ databases">
        <authorList>
            <person name="Liu Z.-W."/>
            <person name="Du Z.-J."/>
        </authorList>
    </citation>
    <scope>NUCLEOTIDE SEQUENCE [LARGE SCALE GENOMIC DNA]</scope>
    <source>
        <strain evidence="2">H4X</strain>
    </source>
</reference>
<protein>
    <submittedName>
        <fullName evidence="1">Peptidase</fullName>
    </submittedName>
</protein>
<dbReference type="Gene3D" id="3.30.2310.20">
    <property type="entry name" value="RelE-like"/>
    <property type="match status" value="1"/>
</dbReference>
<keyword evidence="2" id="KW-1185">Reference proteome</keyword>
<dbReference type="Pfam" id="PF05015">
    <property type="entry name" value="HigB-like_toxin"/>
    <property type="match status" value="1"/>
</dbReference>
<dbReference type="OrthoDB" id="9801102at2"/>
<dbReference type="Proteomes" id="UP000256708">
    <property type="component" value="Unassembled WGS sequence"/>
</dbReference>
<dbReference type="InterPro" id="IPR007711">
    <property type="entry name" value="HigB-1"/>
</dbReference>
<dbReference type="SUPFAM" id="SSF143011">
    <property type="entry name" value="RelE-like"/>
    <property type="match status" value="1"/>
</dbReference>
<dbReference type="AlphaFoldDB" id="A0A3D8L4L0"/>
<sequence>MIVSFKHKGLERFFLKGDASKLNPMHLDKIRKILIRLHTAQNVQDVNVPGWDLHPLKGNLKDHWSVKVNGNYRVTFIFVGERVEVLDVNYLDYH</sequence>
<gene>
    <name evidence="1" type="ORF">DXT99_23495</name>
</gene>
<proteinExistence type="predicted"/>